<evidence type="ECO:0000313" key="1">
    <source>
        <dbReference type="EMBL" id="AFG36513.1"/>
    </source>
</evidence>
<dbReference type="Pfam" id="PF09618">
    <property type="entry name" value="Cas_Csy4"/>
    <property type="match status" value="1"/>
</dbReference>
<dbReference type="Gene3D" id="3.30.70.2540">
    <property type="entry name" value="CRISPR-associated endoribonuclease Cas6/Csy4"/>
    <property type="match status" value="1"/>
</dbReference>
<dbReference type="HOGENOM" id="CLU_108958_0_1_12"/>
<keyword evidence="2" id="KW-1185">Reference proteome</keyword>
<organism evidence="1 2">
    <name type="scientific">Spirochaeta africana (strain ATCC 700263 / DSM 8902 / Z-7692)</name>
    <dbReference type="NCBI Taxonomy" id="889378"/>
    <lineage>
        <taxon>Bacteria</taxon>
        <taxon>Pseudomonadati</taxon>
        <taxon>Spirochaetota</taxon>
        <taxon>Spirochaetia</taxon>
        <taxon>Spirochaetales</taxon>
        <taxon>Spirochaetaceae</taxon>
        <taxon>Spirochaeta</taxon>
    </lineage>
</organism>
<gene>
    <name evidence="1" type="ordered locus">Spiaf_0408</name>
</gene>
<name>H9UG70_SPIAZ</name>
<dbReference type="STRING" id="889378.Spiaf_0408"/>
<proteinExistence type="predicted"/>
<dbReference type="RefSeq" id="WP_014454510.1">
    <property type="nucleotide sequence ID" value="NC_017098.1"/>
</dbReference>
<reference evidence="2" key="1">
    <citation type="journal article" date="2013" name="Stand. Genomic Sci.">
        <title>Complete genome sequence of the halophilic bacterium Spirochaeta africana type strain (Z-7692(T)) from the alkaline Lake Magadi in the East African Rift.</title>
        <authorList>
            <person name="Liolos K."/>
            <person name="Abt B."/>
            <person name="Scheuner C."/>
            <person name="Teshima H."/>
            <person name="Held B."/>
            <person name="Lapidus A."/>
            <person name="Nolan M."/>
            <person name="Lucas S."/>
            <person name="Deshpande S."/>
            <person name="Cheng J.F."/>
            <person name="Tapia R."/>
            <person name="Goodwin L.A."/>
            <person name="Pitluck S."/>
            <person name="Pagani I."/>
            <person name="Ivanova N."/>
            <person name="Mavromatis K."/>
            <person name="Mikhailova N."/>
            <person name="Huntemann M."/>
            <person name="Pati A."/>
            <person name="Chen A."/>
            <person name="Palaniappan K."/>
            <person name="Land M."/>
            <person name="Rohde M."/>
            <person name="Tindall B.J."/>
            <person name="Detter J.C."/>
            <person name="Goker M."/>
            <person name="Bristow J."/>
            <person name="Eisen J.A."/>
            <person name="Markowitz V."/>
            <person name="Hugenholtz P."/>
            <person name="Woyke T."/>
            <person name="Klenk H.P."/>
            <person name="Kyrpides N.C."/>
        </authorList>
    </citation>
    <scope>NUCLEOTIDE SEQUENCE</scope>
    <source>
        <strain evidence="2">ATCC 700263 / DSM 8902 / Z-7692</strain>
    </source>
</reference>
<dbReference type="OrthoDB" id="259831at2"/>
<dbReference type="GO" id="GO:0043571">
    <property type="term" value="P:maintenance of CRISPR repeat elements"/>
    <property type="evidence" value="ECO:0007669"/>
    <property type="project" value="InterPro"/>
</dbReference>
<dbReference type="InterPro" id="IPR013396">
    <property type="entry name" value="CRISPR-assoc_prot_Csy4"/>
</dbReference>
<dbReference type="eggNOG" id="ENOG5032RVU">
    <property type="taxonomic scope" value="Bacteria"/>
</dbReference>
<evidence type="ECO:0000313" key="2">
    <source>
        <dbReference type="Proteomes" id="UP000007383"/>
    </source>
</evidence>
<protein>
    <submittedName>
        <fullName evidence="1">CRISPR-associated protein Cas6/Csy4, subtype I-F/YPEST</fullName>
    </submittedName>
</protein>
<dbReference type="KEGG" id="sfc:Spiaf_0408"/>
<dbReference type="InterPro" id="IPR042564">
    <property type="entry name" value="CRISPR-Cas6/Csy4_sf"/>
</dbReference>
<dbReference type="Proteomes" id="UP000007383">
    <property type="component" value="Chromosome"/>
</dbReference>
<dbReference type="GO" id="GO:0004519">
    <property type="term" value="F:endonuclease activity"/>
    <property type="evidence" value="ECO:0007669"/>
    <property type="project" value="InterPro"/>
</dbReference>
<dbReference type="EMBL" id="CP003282">
    <property type="protein sequence ID" value="AFG36513.1"/>
    <property type="molecule type" value="Genomic_DNA"/>
</dbReference>
<dbReference type="AlphaFoldDB" id="H9UG70"/>
<accession>H9UG70</accession>
<dbReference type="NCBIfam" id="TIGR02563">
    <property type="entry name" value="cas_Csy4"/>
    <property type="match status" value="1"/>
</dbReference>
<sequence length="193" mass="22075">MNYYSEITLLPGADIGLYQLWSKVFTQVHLRLVEFQNPDGNVPIGVDWPEYKADIPSLGTKLRIFSSTRETLEQFDLNVVLLRFSDYVKVSGIRSVPQNISSYVAYERVQKKQNPDRIARRRARRSNLDYTEALRAVAEKNAPVITLPYVQLISLSTKRKYSLFLAKRLTEEPGGNISFNSFGINKHSTVPSF</sequence>